<organism evidence="7 8">
    <name type="scientific">Dipteronia sinensis</name>
    <dbReference type="NCBI Taxonomy" id="43782"/>
    <lineage>
        <taxon>Eukaryota</taxon>
        <taxon>Viridiplantae</taxon>
        <taxon>Streptophyta</taxon>
        <taxon>Embryophyta</taxon>
        <taxon>Tracheophyta</taxon>
        <taxon>Spermatophyta</taxon>
        <taxon>Magnoliopsida</taxon>
        <taxon>eudicotyledons</taxon>
        <taxon>Gunneridae</taxon>
        <taxon>Pentapetalae</taxon>
        <taxon>rosids</taxon>
        <taxon>malvids</taxon>
        <taxon>Sapindales</taxon>
        <taxon>Sapindaceae</taxon>
        <taxon>Hippocastanoideae</taxon>
        <taxon>Acereae</taxon>
        <taxon>Dipteronia</taxon>
    </lineage>
</organism>
<dbReference type="PROSITE" id="PS50042">
    <property type="entry name" value="CNMP_BINDING_3"/>
    <property type="match status" value="1"/>
</dbReference>
<sequence>MEREETRKRGETATDAREVMSIKVATKKWKEKKREKEEKQQQMLEKWFPFTKLSERQQKCIKEHQLKNKWKQKGDVDVENLLNNLPTDLGNYIKRELCLHLLQNAGSFRLWSEVSLVQLCDCLKPVVYAKRANIVRKGKPIDEMSIVLQGKLCTFSSKILALRAMFLVITEKGSFERR</sequence>
<evidence type="ECO:0000256" key="5">
    <source>
        <dbReference type="ARBA" id="ARBA00023303"/>
    </source>
</evidence>
<gene>
    <name evidence="7" type="ORF">Dsin_015001</name>
</gene>
<dbReference type="Proteomes" id="UP001281410">
    <property type="component" value="Unassembled WGS sequence"/>
</dbReference>
<evidence type="ECO:0000256" key="2">
    <source>
        <dbReference type="ARBA" id="ARBA00022860"/>
    </source>
</evidence>
<dbReference type="SUPFAM" id="SSF51206">
    <property type="entry name" value="cAMP-binding domain-like"/>
    <property type="match status" value="1"/>
</dbReference>
<dbReference type="PANTHER" id="PTHR45651:SF5">
    <property type="entry name" value="CYCLIC NUCLEOTIDE-GATED ION CHANNEL 1"/>
    <property type="match status" value="1"/>
</dbReference>
<keyword evidence="4" id="KW-0813">Transport</keyword>
<dbReference type="GO" id="GO:0016020">
    <property type="term" value="C:membrane"/>
    <property type="evidence" value="ECO:0007669"/>
    <property type="project" value="UniProtKB-SubCell"/>
</dbReference>
<feature type="domain" description="Cyclic nucleotide-binding" evidence="6">
    <location>
        <begin position="107"/>
        <end position="152"/>
    </location>
</feature>
<reference evidence="7" key="1">
    <citation type="journal article" date="2023" name="Plant J.">
        <title>Genome sequences and population genomics provide insights into the demographic history, inbreeding, and mutation load of two 'living fossil' tree species of Dipteronia.</title>
        <authorList>
            <person name="Feng Y."/>
            <person name="Comes H.P."/>
            <person name="Chen J."/>
            <person name="Zhu S."/>
            <person name="Lu R."/>
            <person name="Zhang X."/>
            <person name="Li P."/>
            <person name="Qiu J."/>
            <person name="Olsen K.M."/>
            <person name="Qiu Y."/>
        </authorList>
    </citation>
    <scope>NUCLEOTIDE SEQUENCE</scope>
    <source>
        <strain evidence="7">NBL</strain>
    </source>
</reference>
<keyword evidence="2" id="KW-0112">Calmodulin-binding</keyword>
<dbReference type="EMBL" id="JANJYJ010000004">
    <property type="protein sequence ID" value="KAK3221031.1"/>
    <property type="molecule type" value="Genomic_DNA"/>
</dbReference>
<dbReference type="AlphaFoldDB" id="A0AAE0EAF1"/>
<protein>
    <recommendedName>
        <fullName evidence="6">Cyclic nucleotide-binding domain-containing protein</fullName>
    </recommendedName>
</protein>
<dbReference type="GO" id="GO:0005516">
    <property type="term" value="F:calmodulin binding"/>
    <property type="evidence" value="ECO:0007669"/>
    <property type="project" value="UniProtKB-KW"/>
</dbReference>
<evidence type="ECO:0000313" key="7">
    <source>
        <dbReference type="EMBL" id="KAK3221031.1"/>
    </source>
</evidence>
<keyword evidence="4" id="KW-1071">Ligand-gated ion channel</keyword>
<keyword evidence="4" id="KW-0406">Ion transport</keyword>
<keyword evidence="5" id="KW-0407">Ion channel</keyword>
<comment type="caution">
    <text evidence="7">The sequence shown here is derived from an EMBL/GenBank/DDBJ whole genome shotgun (WGS) entry which is preliminary data.</text>
</comment>
<dbReference type="GO" id="GO:0030553">
    <property type="term" value="F:cGMP binding"/>
    <property type="evidence" value="ECO:0007669"/>
    <property type="project" value="UniProtKB-KW"/>
</dbReference>
<evidence type="ECO:0000259" key="6">
    <source>
        <dbReference type="PROSITE" id="PS50042"/>
    </source>
</evidence>
<name>A0AAE0EAF1_9ROSI</name>
<keyword evidence="1" id="KW-0140">cGMP</keyword>
<dbReference type="InterPro" id="IPR018490">
    <property type="entry name" value="cNMP-bd_dom_sf"/>
</dbReference>
<keyword evidence="3" id="KW-0142">cGMP-binding</keyword>
<dbReference type="PANTHER" id="PTHR45651">
    <property type="entry name" value="CYCLIC NUCLEOTIDE-GATED ION CHANNEL 15-RELATED-RELATED"/>
    <property type="match status" value="1"/>
</dbReference>
<evidence type="ECO:0000313" key="8">
    <source>
        <dbReference type="Proteomes" id="UP001281410"/>
    </source>
</evidence>
<dbReference type="GO" id="GO:0030552">
    <property type="term" value="F:cAMP binding"/>
    <property type="evidence" value="ECO:0007669"/>
    <property type="project" value="UniProtKB-KW"/>
</dbReference>
<keyword evidence="3" id="KW-0547">Nucleotide-binding</keyword>
<dbReference type="GO" id="GO:0034220">
    <property type="term" value="P:monoatomic ion transmembrane transport"/>
    <property type="evidence" value="ECO:0007669"/>
    <property type="project" value="UniProtKB-KW"/>
</dbReference>
<evidence type="ECO:0000256" key="4">
    <source>
        <dbReference type="ARBA" id="ARBA00023286"/>
    </source>
</evidence>
<evidence type="ECO:0000256" key="3">
    <source>
        <dbReference type="ARBA" id="ARBA00022992"/>
    </source>
</evidence>
<dbReference type="Gene3D" id="2.60.120.10">
    <property type="entry name" value="Jelly Rolls"/>
    <property type="match status" value="1"/>
</dbReference>
<proteinExistence type="predicted"/>
<accession>A0AAE0EAF1</accession>
<evidence type="ECO:0000256" key="1">
    <source>
        <dbReference type="ARBA" id="ARBA00022535"/>
    </source>
</evidence>
<dbReference type="InterPro" id="IPR000595">
    <property type="entry name" value="cNMP-bd_dom"/>
</dbReference>
<keyword evidence="8" id="KW-1185">Reference proteome</keyword>
<dbReference type="InterPro" id="IPR014710">
    <property type="entry name" value="RmlC-like_jellyroll"/>
</dbReference>